<name>A0ACA9R185_9GLOM</name>
<gene>
    <name evidence="1" type="ORF">ACOLOM_LOCUS13852</name>
</gene>
<proteinExistence type="predicted"/>
<keyword evidence="2" id="KW-1185">Reference proteome</keyword>
<comment type="caution">
    <text evidence="1">The sequence shown here is derived from an EMBL/GenBank/DDBJ whole genome shotgun (WGS) entry which is preliminary data.</text>
</comment>
<sequence>HHFDHRHHSPMRPRSFSNVCPGHQSNPNPNQSVAAPQIELFKPALPRLPSLSQMLPRGAFPLLAQTLSGGGYSRQGGGGGEGVDGGGHHHKRRRTSYGAFPMDASDGRVGSSATWTLSSASSRRDAGSGVVMVDALSASLRPTELTNKNSRLNCAMILRFANWLDALEIGPGTASDVHPYPTDSFIS</sequence>
<reference evidence="1" key="1">
    <citation type="submission" date="2021-06" db="EMBL/GenBank/DDBJ databases">
        <authorList>
            <person name="Kallberg Y."/>
            <person name="Tangrot J."/>
            <person name="Rosling A."/>
        </authorList>
    </citation>
    <scope>NUCLEOTIDE SEQUENCE</scope>
    <source>
        <strain evidence="1">CL356</strain>
    </source>
</reference>
<protein>
    <submittedName>
        <fullName evidence="1">13022_t:CDS:1</fullName>
    </submittedName>
</protein>
<feature type="non-terminal residue" evidence="1">
    <location>
        <position position="187"/>
    </location>
</feature>
<dbReference type="Proteomes" id="UP000789525">
    <property type="component" value="Unassembled WGS sequence"/>
</dbReference>
<dbReference type="EMBL" id="CAJVPT010065568">
    <property type="protein sequence ID" value="CAG8772055.1"/>
    <property type="molecule type" value="Genomic_DNA"/>
</dbReference>
<accession>A0ACA9R185</accession>
<evidence type="ECO:0000313" key="1">
    <source>
        <dbReference type="EMBL" id="CAG8772055.1"/>
    </source>
</evidence>
<organism evidence="1 2">
    <name type="scientific">Acaulospora colombiana</name>
    <dbReference type="NCBI Taxonomy" id="27376"/>
    <lineage>
        <taxon>Eukaryota</taxon>
        <taxon>Fungi</taxon>
        <taxon>Fungi incertae sedis</taxon>
        <taxon>Mucoromycota</taxon>
        <taxon>Glomeromycotina</taxon>
        <taxon>Glomeromycetes</taxon>
        <taxon>Diversisporales</taxon>
        <taxon>Acaulosporaceae</taxon>
        <taxon>Acaulospora</taxon>
    </lineage>
</organism>
<evidence type="ECO:0000313" key="2">
    <source>
        <dbReference type="Proteomes" id="UP000789525"/>
    </source>
</evidence>
<feature type="non-terminal residue" evidence="1">
    <location>
        <position position="1"/>
    </location>
</feature>